<proteinExistence type="predicted"/>
<dbReference type="PROSITE" id="PS51725">
    <property type="entry name" value="ABM"/>
    <property type="match status" value="1"/>
</dbReference>
<accession>A0A517MSR4</accession>
<dbReference type="InterPro" id="IPR038762">
    <property type="entry name" value="ABM_predict"/>
</dbReference>
<dbReference type="PANTHER" id="PTHR40057:SF1">
    <property type="entry name" value="SLR1162 PROTEIN"/>
    <property type="match status" value="1"/>
</dbReference>
<keyword evidence="1" id="KW-0472">Membrane</keyword>
<keyword evidence="1" id="KW-0812">Transmembrane</keyword>
<dbReference type="Pfam" id="PF03992">
    <property type="entry name" value="ABM"/>
    <property type="match status" value="1"/>
</dbReference>
<feature type="domain" description="ABM" evidence="2">
    <location>
        <begin position="13"/>
        <end position="104"/>
    </location>
</feature>
<dbReference type="KEGG" id="amob:HG15A2_11980"/>
<name>A0A517MSR4_9BACT</name>
<organism evidence="3 4">
    <name type="scientific">Adhaeretor mobilis</name>
    <dbReference type="NCBI Taxonomy" id="1930276"/>
    <lineage>
        <taxon>Bacteria</taxon>
        <taxon>Pseudomonadati</taxon>
        <taxon>Planctomycetota</taxon>
        <taxon>Planctomycetia</taxon>
        <taxon>Pirellulales</taxon>
        <taxon>Lacipirellulaceae</taxon>
        <taxon>Adhaeretor</taxon>
    </lineage>
</organism>
<dbReference type="PANTHER" id="PTHR40057">
    <property type="entry name" value="SLR1162 PROTEIN"/>
    <property type="match status" value="1"/>
</dbReference>
<evidence type="ECO:0000259" key="2">
    <source>
        <dbReference type="PROSITE" id="PS51725"/>
    </source>
</evidence>
<protein>
    <recommendedName>
        <fullName evidence="2">ABM domain-containing protein</fullName>
    </recommendedName>
</protein>
<evidence type="ECO:0000313" key="4">
    <source>
        <dbReference type="Proteomes" id="UP000319852"/>
    </source>
</evidence>
<keyword evidence="4" id="KW-1185">Reference proteome</keyword>
<keyword evidence="1" id="KW-1133">Transmembrane helix</keyword>
<dbReference type="InterPro" id="IPR011008">
    <property type="entry name" value="Dimeric_a/b-barrel"/>
</dbReference>
<feature type="transmembrane region" description="Helical" evidence="1">
    <location>
        <begin position="153"/>
        <end position="174"/>
    </location>
</feature>
<dbReference type="EMBL" id="CP036263">
    <property type="protein sequence ID" value="QDS97930.1"/>
    <property type="molecule type" value="Genomic_DNA"/>
</dbReference>
<dbReference type="AlphaFoldDB" id="A0A517MSR4"/>
<dbReference type="RefSeq" id="WP_145058697.1">
    <property type="nucleotide sequence ID" value="NZ_CP036263.1"/>
</dbReference>
<dbReference type="Proteomes" id="UP000319852">
    <property type="component" value="Chromosome"/>
</dbReference>
<evidence type="ECO:0000256" key="1">
    <source>
        <dbReference type="SAM" id="Phobius"/>
    </source>
</evidence>
<dbReference type="SUPFAM" id="SSF54909">
    <property type="entry name" value="Dimeric alpha+beta barrel"/>
    <property type="match status" value="1"/>
</dbReference>
<gene>
    <name evidence="3" type="ORF">HG15A2_11980</name>
</gene>
<dbReference type="OrthoDB" id="1494254at2"/>
<dbReference type="Gene3D" id="3.30.70.100">
    <property type="match status" value="1"/>
</dbReference>
<feature type="transmembrane region" description="Helical" evidence="1">
    <location>
        <begin position="121"/>
        <end position="141"/>
    </location>
</feature>
<dbReference type="InterPro" id="IPR007138">
    <property type="entry name" value="ABM_dom"/>
</dbReference>
<evidence type="ECO:0000313" key="3">
    <source>
        <dbReference type="EMBL" id="QDS97930.1"/>
    </source>
</evidence>
<reference evidence="3 4" key="1">
    <citation type="submission" date="2019-02" db="EMBL/GenBank/DDBJ databases">
        <title>Deep-cultivation of Planctomycetes and their phenomic and genomic characterization uncovers novel biology.</title>
        <authorList>
            <person name="Wiegand S."/>
            <person name="Jogler M."/>
            <person name="Boedeker C."/>
            <person name="Pinto D."/>
            <person name="Vollmers J."/>
            <person name="Rivas-Marin E."/>
            <person name="Kohn T."/>
            <person name="Peeters S.H."/>
            <person name="Heuer A."/>
            <person name="Rast P."/>
            <person name="Oberbeckmann S."/>
            <person name="Bunk B."/>
            <person name="Jeske O."/>
            <person name="Meyerdierks A."/>
            <person name="Storesund J.E."/>
            <person name="Kallscheuer N."/>
            <person name="Luecker S."/>
            <person name="Lage O.M."/>
            <person name="Pohl T."/>
            <person name="Merkel B.J."/>
            <person name="Hornburger P."/>
            <person name="Mueller R.-W."/>
            <person name="Bruemmer F."/>
            <person name="Labrenz M."/>
            <person name="Spormann A.M."/>
            <person name="Op den Camp H."/>
            <person name="Overmann J."/>
            <person name="Amann R."/>
            <person name="Jetten M.S.M."/>
            <person name="Mascher T."/>
            <person name="Medema M.H."/>
            <person name="Devos D.P."/>
            <person name="Kaster A.-K."/>
            <person name="Ovreas L."/>
            <person name="Rohde M."/>
            <person name="Galperin M.Y."/>
            <person name="Jogler C."/>
        </authorList>
    </citation>
    <scope>NUCLEOTIDE SEQUENCE [LARGE SCALE GENOMIC DNA]</scope>
    <source>
        <strain evidence="3 4">HG15A2</strain>
    </source>
</reference>
<sequence>MSAATKAMDQGGYHCAITVKVKEGKVAELDEALVQFIRRSLNFPGTTGVHLIRPVPGSGDHEYGILRSFQSEEHSRKFYASELFQQYKAETEHLVEGEAVTRPLHGLEAFFRGGNNPPPRWKMAIVTWLAVFPVVVLWSRLAGPYLTMLHPLVVTGVVVSLVVITLAWLVMPWLTNLLSPWLNKN</sequence>